<evidence type="ECO:0000256" key="1">
    <source>
        <dbReference type="ARBA" id="ARBA00004604"/>
    </source>
</evidence>
<protein>
    <submittedName>
        <fullName evidence="4">Uncharacterized protein</fullName>
    </submittedName>
</protein>
<dbReference type="AlphaFoldDB" id="A0A9W7FP98"/>
<dbReference type="Gene3D" id="2.40.50.140">
    <property type="entry name" value="Nucleic acid-binding proteins"/>
    <property type="match status" value="1"/>
</dbReference>
<feature type="compositionally biased region" description="Polar residues" evidence="3">
    <location>
        <begin position="1"/>
        <end position="19"/>
    </location>
</feature>
<reference evidence="5" key="1">
    <citation type="journal article" date="2023" name="Commun. Biol.">
        <title>Genome analysis of Parmales, the sister group of diatoms, reveals the evolutionary specialization of diatoms from phago-mixotrophs to photoautotrophs.</title>
        <authorList>
            <person name="Ban H."/>
            <person name="Sato S."/>
            <person name="Yoshikawa S."/>
            <person name="Yamada K."/>
            <person name="Nakamura Y."/>
            <person name="Ichinomiya M."/>
            <person name="Sato N."/>
            <person name="Blanc-Mathieu R."/>
            <person name="Endo H."/>
            <person name="Kuwata A."/>
            <person name="Ogata H."/>
        </authorList>
    </citation>
    <scope>NUCLEOTIDE SEQUENCE [LARGE SCALE GENOMIC DNA]</scope>
    <source>
        <strain evidence="5">NIES 3699</strain>
    </source>
</reference>
<dbReference type="InterPro" id="IPR012340">
    <property type="entry name" value="NA-bd_OB-fold"/>
</dbReference>
<accession>A0A9W7FP98</accession>
<proteinExistence type="predicted"/>
<name>A0A9W7FP98_9STRA</name>
<dbReference type="InterPro" id="IPR039771">
    <property type="entry name" value="Csl4"/>
</dbReference>
<evidence type="ECO:0000313" key="5">
    <source>
        <dbReference type="Proteomes" id="UP001165160"/>
    </source>
</evidence>
<organism evidence="4 5">
    <name type="scientific">Triparma verrucosa</name>
    <dbReference type="NCBI Taxonomy" id="1606542"/>
    <lineage>
        <taxon>Eukaryota</taxon>
        <taxon>Sar</taxon>
        <taxon>Stramenopiles</taxon>
        <taxon>Ochrophyta</taxon>
        <taxon>Bolidophyceae</taxon>
        <taxon>Parmales</taxon>
        <taxon>Triparmaceae</taxon>
        <taxon>Triparma</taxon>
    </lineage>
</organism>
<dbReference type="SUPFAM" id="SSF50249">
    <property type="entry name" value="Nucleic acid-binding proteins"/>
    <property type="match status" value="1"/>
</dbReference>
<keyword evidence="5" id="KW-1185">Reference proteome</keyword>
<feature type="compositionally biased region" description="Low complexity" evidence="3">
    <location>
        <begin position="35"/>
        <end position="47"/>
    </location>
</feature>
<evidence type="ECO:0000256" key="3">
    <source>
        <dbReference type="SAM" id="MobiDB-lite"/>
    </source>
</evidence>
<evidence type="ECO:0000256" key="2">
    <source>
        <dbReference type="ARBA" id="ARBA00022835"/>
    </source>
</evidence>
<dbReference type="PANTHER" id="PTHR12686">
    <property type="entry name" value="3'-5' EXORIBONUCLEASE CSL4-RELATED"/>
    <property type="match status" value="1"/>
</dbReference>
<gene>
    <name evidence="4" type="ORF">TrVE_jg12008</name>
</gene>
<dbReference type="PANTHER" id="PTHR12686:SF8">
    <property type="entry name" value="EXOSOME COMPLEX COMPONENT CSL4"/>
    <property type="match status" value="1"/>
</dbReference>
<feature type="region of interest" description="Disordered" evidence="3">
    <location>
        <begin position="1"/>
        <end position="47"/>
    </location>
</feature>
<comment type="caution">
    <text evidence="4">The sequence shown here is derived from an EMBL/GenBank/DDBJ whole genome shotgun (WGS) entry which is preliminary data.</text>
</comment>
<keyword evidence="2" id="KW-0271">Exosome</keyword>
<comment type="subcellular location">
    <subcellularLocation>
        <location evidence="1">Nucleus</location>
        <location evidence="1">Nucleolus</location>
    </subcellularLocation>
</comment>
<sequence length="242" mass="24956">MTNEGNAHSGNAHSQNTNAPLDGTLVAPGTPLYSTPPSSNSSSPTTANAAASAAASALPGPGTFLSPNSIITSTLKGYVTTQKGPTSSSPLTISVTPVNPLPTLSPGSLTLCLCLRSTPSTITCQILSILTSVNSTPTFVPLKTSTHLGQIQSSDITTVSTSSPPSPDSPDFLGLQSYRPSDLLLTRITSSTPSSYNLSTAEDCLGVIEVKCQCGGKMVPENFKTVKCKECGREEERKVAKP</sequence>
<dbReference type="EMBL" id="BRXX01000522">
    <property type="protein sequence ID" value="GMI15563.1"/>
    <property type="molecule type" value="Genomic_DNA"/>
</dbReference>
<dbReference type="GO" id="GO:0006396">
    <property type="term" value="P:RNA processing"/>
    <property type="evidence" value="ECO:0007669"/>
    <property type="project" value="InterPro"/>
</dbReference>
<dbReference type="GO" id="GO:0000178">
    <property type="term" value="C:exosome (RNase complex)"/>
    <property type="evidence" value="ECO:0007669"/>
    <property type="project" value="UniProtKB-KW"/>
</dbReference>
<evidence type="ECO:0000313" key="4">
    <source>
        <dbReference type="EMBL" id="GMI15563.1"/>
    </source>
</evidence>
<dbReference type="GO" id="GO:0005730">
    <property type="term" value="C:nucleolus"/>
    <property type="evidence" value="ECO:0007669"/>
    <property type="project" value="UniProtKB-SubCell"/>
</dbReference>
<dbReference type="Proteomes" id="UP001165160">
    <property type="component" value="Unassembled WGS sequence"/>
</dbReference>